<accession>A0A6J7NP58</accession>
<evidence type="ECO:0000313" key="1">
    <source>
        <dbReference type="EMBL" id="CAB4995250.1"/>
    </source>
</evidence>
<reference evidence="1" key="1">
    <citation type="submission" date="2020-05" db="EMBL/GenBank/DDBJ databases">
        <authorList>
            <person name="Chiriac C."/>
            <person name="Salcher M."/>
            <person name="Ghai R."/>
            <person name="Kavagutti S V."/>
        </authorList>
    </citation>
    <scope>NUCLEOTIDE SEQUENCE</scope>
</reference>
<gene>
    <name evidence="1" type="ORF">UFOPK3992_00314</name>
</gene>
<sequence>MAGLEAVASDFANDQLLELLVVGQPRIMIDPEVRHG</sequence>
<dbReference type="AlphaFoldDB" id="A0A6J7NP58"/>
<organism evidence="1">
    <name type="scientific">freshwater metagenome</name>
    <dbReference type="NCBI Taxonomy" id="449393"/>
    <lineage>
        <taxon>unclassified sequences</taxon>
        <taxon>metagenomes</taxon>
        <taxon>ecological metagenomes</taxon>
    </lineage>
</organism>
<proteinExistence type="predicted"/>
<protein>
    <submittedName>
        <fullName evidence="1">Unannotated protein</fullName>
    </submittedName>
</protein>
<dbReference type="EMBL" id="CAFBOZ010000028">
    <property type="protein sequence ID" value="CAB4995250.1"/>
    <property type="molecule type" value="Genomic_DNA"/>
</dbReference>
<name>A0A6J7NP58_9ZZZZ</name>